<keyword evidence="3 4" id="KW-0274">FAD</keyword>
<feature type="binding site" evidence="4">
    <location>
        <begin position="402"/>
        <end position="404"/>
    </location>
    <ligand>
        <name>FAD</name>
        <dbReference type="ChEBI" id="CHEBI:57692"/>
    </ligand>
</feature>
<evidence type="ECO:0000259" key="7">
    <source>
        <dbReference type="PROSITE" id="PS51645"/>
    </source>
</evidence>
<dbReference type="GO" id="GO:0071949">
    <property type="term" value="F:FAD binding"/>
    <property type="evidence" value="ECO:0000318"/>
    <property type="project" value="GO_Central"/>
</dbReference>
<evidence type="ECO:0000313" key="9">
    <source>
        <dbReference type="Proteomes" id="UP000007110"/>
    </source>
</evidence>
<dbReference type="InterPro" id="IPR014729">
    <property type="entry name" value="Rossmann-like_a/b/a_fold"/>
</dbReference>
<feature type="site" description="Electron transfer via tryptophanyl radical" evidence="5">
    <location>
        <position position="412"/>
    </location>
</feature>
<dbReference type="Gene3D" id="1.25.40.80">
    <property type="match status" value="1"/>
</dbReference>
<accession>A0A7M7RD62</accession>
<dbReference type="Pfam" id="PF00875">
    <property type="entry name" value="DNA_photolyase"/>
    <property type="match status" value="1"/>
</dbReference>
<dbReference type="InterPro" id="IPR036155">
    <property type="entry name" value="Crypto/Photolyase_N_sf"/>
</dbReference>
<feature type="site" description="Electron transfer via tryptophanyl radical" evidence="5">
    <location>
        <position position="389"/>
    </location>
</feature>
<dbReference type="OMA" id="ENHDDKF"/>
<feature type="region of interest" description="Disordered" evidence="6">
    <location>
        <begin position="541"/>
        <end position="567"/>
    </location>
</feature>
<dbReference type="FunFam" id="1.25.40.80:FF:000001">
    <property type="entry name" value="Cryptochrome circadian regulator 2"/>
    <property type="match status" value="1"/>
</dbReference>
<dbReference type="GO" id="GO:0005634">
    <property type="term" value="C:nucleus"/>
    <property type="evidence" value="ECO:0000318"/>
    <property type="project" value="GO_Central"/>
</dbReference>
<dbReference type="AlphaFoldDB" id="A0A7M7RD62"/>
<evidence type="ECO:0000313" key="8">
    <source>
        <dbReference type="EnsemblMetazoa" id="XP_785873"/>
    </source>
</evidence>
<dbReference type="Proteomes" id="UP000007110">
    <property type="component" value="Unassembled WGS sequence"/>
</dbReference>
<dbReference type="GO" id="GO:0045892">
    <property type="term" value="P:negative regulation of DNA-templated transcription"/>
    <property type="evidence" value="ECO:0000318"/>
    <property type="project" value="GO_Central"/>
</dbReference>
<comment type="cofactor">
    <cofactor evidence="4">
        <name>FAD</name>
        <dbReference type="ChEBI" id="CHEBI:57692"/>
    </cofactor>
    <text evidence="4">Binds 1 FAD per subunit.</text>
</comment>
<dbReference type="GO" id="GO:0043153">
    <property type="term" value="P:entrainment of circadian clock by photoperiod"/>
    <property type="evidence" value="ECO:0000318"/>
    <property type="project" value="GO_Central"/>
</dbReference>
<feature type="compositionally biased region" description="Low complexity" evidence="6">
    <location>
        <begin position="689"/>
        <end position="714"/>
    </location>
</feature>
<protein>
    <recommendedName>
        <fullName evidence="7">Photolyase/cryptochrome alpha/beta domain-containing protein</fullName>
    </recommendedName>
</protein>
<dbReference type="Gene3D" id="3.40.50.620">
    <property type="entry name" value="HUPs"/>
    <property type="match status" value="1"/>
</dbReference>
<dbReference type="Gene3D" id="1.10.579.10">
    <property type="entry name" value="DNA Cyclobutane Dipyrimidine Photolyase, subunit A, domain 3"/>
    <property type="match status" value="1"/>
</dbReference>
<name>A0A7M7RD62_STRPU</name>
<keyword evidence="2 4" id="KW-0285">Flavoprotein</keyword>
<dbReference type="InterPro" id="IPR005101">
    <property type="entry name" value="Cryptochr/Photolyase_FAD-bd"/>
</dbReference>
<dbReference type="KEGG" id="spu:580742"/>
<feature type="binding site" evidence="4">
    <location>
        <begin position="304"/>
        <end position="311"/>
    </location>
    <ligand>
        <name>FAD</name>
        <dbReference type="ChEBI" id="CHEBI:57692"/>
    </ligand>
</feature>
<dbReference type="SUPFAM" id="SSF52425">
    <property type="entry name" value="Cryptochrome/photolyase, N-terminal domain"/>
    <property type="match status" value="1"/>
</dbReference>
<dbReference type="GO" id="GO:0032922">
    <property type="term" value="P:circadian regulation of gene expression"/>
    <property type="evidence" value="ECO:0000318"/>
    <property type="project" value="GO_Central"/>
</dbReference>
<feature type="compositionally biased region" description="Polar residues" evidence="6">
    <location>
        <begin position="672"/>
        <end position="688"/>
    </location>
</feature>
<dbReference type="GeneID" id="580742"/>
<dbReference type="FunFam" id="1.10.579.10:FF:000001">
    <property type="entry name" value="Cryptochrome 1"/>
    <property type="match status" value="1"/>
</dbReference>
<dbReference type="EnsemblMetazoa" id="XM_780780">
    <property type="protein sequence ID" value="XP_785873"/>
    <property type="gene ID" value="LOC580742"/>
</dbReference>
<feature type="domain" description="Photolyase/cryptochrome alpha/beta" evidence="7">
    <location>
        <begin position="18"/>
        <end position="147"/>
    </location>
</feature>
<sequence>MPKRKHRSSRRDREEKPGCLVHWFRKGLRLHDNPALKEGLKSASGFRCIYILDPWFAGSCSKGVNRWRFLLECLEDLDSSLRKLNSRLFLIRGQPADVLPRLFKEWKVTQLSFEEDSEPFGRTRDKAISTLAQEAGVKVISKVSHTLYDPQEILALNNNEPPLTYKRFQDIISLMGIPIYPAEALEAEDVEGLDTFIDPNHEDKYGIPTLEELGFDPEDVPPPMWIGGETEAKQRLDRHLERKAWVANFERPRMSPASLMASPAGLSPYLRFGCLSPRTFYWKLTELYQKVRKTTNTPLSLHGQLLWREFFFTVACNNRQFDHMVDNPICIQIPWDKNTALLNKWANGETGYPWIDAIMTQLRLEGWIHPLARHAVACFLTRGDLWISWEEGMKVFDEYLLDADWSVNAGNWIWLSCSSFYQQFFHCYCPVKFGRRTDPNGDYVRKYLPFLKNFPSKYIFEPWTAPIEVQEKAKCIIGKDYPLPIVDHAEASHRNIERMRKVYNNLSRRGGPGILGSVPSSQAASAPPQLGKFNMSSKLMMTKQQHQQQTQETPMAPPAGNDSDLMPRPAKMRFMGTGMSHMQMLLGGNTSTGIGGTGVVVGPGVSGVGAGVGVGGVSLGAGVSGIGPGVGVGPGVSGIGAGVSGIVSVGVPCVRGVEVSGINVTDVTSHLPGSSGTNVLSYQPSLDMQQQHQRQQQQQQHQQQHQQQQQQLSQQIMPVDMATLSQMDVPGTSGSLLKELEGTNWQTHWQFTNQ</sequence>
<proteinExistence type="inferred from homology"/>
<dbReference type="InterPro" id="IPR036134">
    <property type="entry name" value="Crypto/Photolyase_FAD-like_sf"/>
</dbReference>
<dbReference type="GO" id="GO:0003677">
    <property type="term" value="F:DNA binding"/>
    <property type="evidence" value="ECO:0000318"/>
    <property type="project" value="GO_Central"/>
</dbReference>
<reference evidence="8" key="2">
    <citation type="submission" date="2021-01" db="UniProtKB">
        <authorList>
            <consortium name="EnsemblMetazoa"/>
        </authorList>
    </citation>
    <scope>IDENTIFICATION</scope>
</reference>
<dbReference type="InterPro" id="IPR006050">
    <property type="entry name" value="DNA_photolyase_N"/>
</dbReference>
<dbReference type="GO" id="GO:0005737">
    <property type="term" value="C:cytoplasm"/>
    <property type="evidence" value="ECO:0000318"/>
    <property type="project" value="GO_Central"/>
</dbReference>
<dbReference type="PANTHER" id="PTHR11455">
    <property type="entry name" value="CRYPTOCHROME"/>
    <property type="match status" value="1"/>
</dbReference>
<evidence type="ECO:0000256" key="2">
    <source>
        <dbReference type="ARBA" id="ARBA00022630"/>
    </source>
</evidence>
<dbReference type="InterPro" id="IPR002081">
    <property type="entry name" value="Cryptochrome/DNA_photolyase_1"/>
</dbReference>
<dbReference type="InParanoid" id="A0A7M7RD62"/>
<evidence type="ECO:0000256" key="4">
    <source>
        <dbReference type="PIRSR" id="PIRSR602081-1"/>
    </source>
</evidence>
<dbReference type="PROSITE" id="PS51645">
    <property type="entry name" value="PHR_CRY_ALPHA_BETA"/>
    <property type="match status" value="1"/>
</dbReference>
<evidence type="ECO:0000256" key="3">
    <source>
        <dbReference type="ARBA" id="ARBA00022827"/>
    </source>
</evidence>
<reference evidence="9" key="1">
    <citation type="submission" date="2015-02" db="EMBL/GenBank/DDBJ databases">
        <title>Genome sequencing for Strongylocentrotus purpuratus.</title>
        <authorList>
            <person name="Murali S."/>
            <person name="Liu Y."/>
            <person name="Vee V."/>
            <person name="English A."/>
            <person name="Wang M."/>
            <person name="Skinner E."/>
            <person name="Han Y."/>
            <person name="Muzny D.M."/>
            <person name="Worley K.C."/>
            <person name="Gibbs R.A."/>
        </authorList>
    </citation>
    <scope>NUCLEOTIDE SEQUENCE</scope>
</reference>
<dbReference type="PANTHER" id="PTHR11455:SF30">
    <property type="entry name" value="CRYPTOCHROME-1"/>
    <property type="match status" value="1"/>
</dbReference>
<evidence type="ECO:0000256" key="1">
    <source>
        <dbReference type="ARBA" id="ARBA00005862"/>
    </source>
</evidence>
<keyword evidence="9" id="KW-1185">Reference proteome</keyword>
<evidence type="ECO:0000256" key="6">
    <source>
        <dbReference type="SAM" id="MobiDB-lite"/>
    </source>
</evidence>
<organism evidence="8 9">
    <name type="scientific">Strongylocentrotus purpuratus</name>
    <name type="common">Purple sea urchin</name>
    <dbReference type="NCBI Taxonomy" id="7668"/>
    <lineage>
        <taxon>Eukaryota</taxon>
        <taxon>Metazoa</taxon>
        <taxon>Echinodermata</taxon>
        <taxon>Eleutherozoa</taxon>
        <taxon>Echinozoa</taxon>
        <taxon>Echinoidea</taxon>
        <taxon>Euechinoidea</taxon>
        <taxon>Echinacea</taxon>
        <taxon>Camarodonta</taxon>
        <taxon>Echinidea</taxon>
        <taxon>Strongylocentrotidae</taxon>
        <taxon>Strongylocentrotus</taxon>
    </lineage>
</organism>
<feature type="region of interest" description="Disordered" evidence="6">
    <location>
        <begin position="672"/>
        <end position="714"/>
    </location>
</feature>
<dbReference type="OrthoDB" id="435881at2759"/>
<dbReference type="FunCoup" id="A0A7M7RD62">
    <property type="interactions" value="586"/>
</dbReference>
<feature type="site" description="Electron transfer via tryptophanyl radical" evidence="5">
    <location>
        <position position="335"/>
    </location>
</feature>
<dbReference type="RefSeq" id="XP_785873.3">
    <property type="nucleotide sequence ID" value="XM_780780.5"/>
</dbReference>
<comment type="similarity">
    <text evidence="1">Belongs to the DNA photolyase class-1 family.</text>
</comment>
<dbReference type="Pfam" id="PF03441">
    <property type="entry name" value="FAD_binding_7"/>
    <property type="match status" value="1"/>
</dbReference>
<dbReference type="SUPFAM" id="SSF48173">
    <property type="entry name" value="Cryptochrome/photolyase FAD-binding domain"/>
    <property type="match status" value="1"/>
</dbReference>
<evidence type="ECO:0000256" key="5">
    <source>
        <dbReference type="PIRSR" id="PIRSR602081-2"/>
    </source>
</evidence>